<evidence type="ECO:0000256" key="3">
    <source>
        <dbReference type="ARBA" id="ARBA00023163"/>
    </source>
</evidence>
<comment type="caution">
    <text evidence="5">The sequence shown here is derived from an EMBL/GenBank/DDBJ whole genome shotgun (WGS) entry which is preliminary data.</text>
</comment>
<dbReference type="GO" id="GO:0003700">
    <property type="term" value="F:DNA-binding transcription factor activity"/>
    <property type="evidence" value="ECO:0007669"/>
    <property type="project" value="InterPro"/>
</dbReference>
<dbReference type="InterPro" id="IPR000835">
    <property type="entry name" value="HTH_MarR-typ"/>
</dbReference>
<proteinExistence type="predicted"/>
<dbReference type="PANTHER" id="PTHR42756">
    <property type="entry name" value="TRANSCRIPTIONAL REGULATOR, MARR"/>
    <property type="match status" value="1"/>
</dbReference>
<dbReference type="PRINTS" id="PR00598">
    <property type="entry name" value="HTHMARR"/>
</dbReference>
<dbReference type="EMBL" id="MEUG01000001">
    <property type="protein sequence ID" value="OGC27925.1"/>
    <property type="molecule type" value="Genomic_DNA"/>
</dbReference>
<sequence>MVDASLKSFVDRLEELAPVVINSFQLRDLPDNCDITMPQCLVMRVVREHKNCKMSDISAALGVTLANVTTMVDRLLRDGFVERSEDPEDRRIVRIGLTKEGKKLYDDVREAKRRHLTDIFGRITSKDRETLLSIMEKIAEAMKGEKHE</sequence>
<dbReference type="Pfam" id="PF01047">
    <property type="entry name" value="MarR"/>
    <property type="match status" value="1"/>
</dbReference>
<dbReference type="InterPro" id="IPR036388">
    <property type="entry name" value="WH-like_DNA-bd_sf"/>
</dbReference>
<name>A0A1F4T548_UNCSA</name>
<keyword evidence="2" id="KW-0238">DNA-binding</keyword>
<dbReference type="SUPFAM" id="SSF46785">
    <property type="entry name" value="Winged helix' DNA-binding domain"/>
    <property type="match status" value="1"/>
</dbReference>
<dbReference type="AlphaFoldDB" id="A0A1F4T548"/>
<dbReference type="Proteomes" id="UP000178602">
    <property type="component" value="Unassembled WGS sequence"/>
</dbReference>
<dbReference type="PANTHER" id="PTHR42756:SF1">
    <property type="entry name" value="TRANSCRIPTIONAL REPRESSOR OF EMRAB OPERON"/>
    <property type="match status" value="1"/>
</dbReference>
<reference evidence="5 6" key="1">
    <citation type="journal article" date="2016" name="Nat. Commun.">
        <title>Thousands of microbial genomes shed light on interconnected biogeochemical processes in an aquifer system.</title>
        <authorList>
            <person name="Anantharaman K."/>
            <person name="Brown C.T."/>
            <person name="Hug L.A."/>
            <person name="Sharon I."/>
            <person name="Castelle C.J."/>
            <person name="Probst A.J."/>
            <person name="Thomas B.C."/>
            <person name="Singh A."/>
            <person name="Wilkins M.J."/>
            <person name="Karaoz U."/>
            <person name="Brodie E.L."/>
            <person name="Williams K.H."/>
            <person name="Hubbard S.S."/>
            <person name="Banfield J.F."/>
        </authorList>
    </citation>
    <scope>NUCLEOTIDE SEQUENCE [LARGE SCALE GENOMIC DNA]</scope>
</reference>
<evidence type="ECO:0000256" key="1">
    <source>
        <dbReference type="ARBA" id="ARBA00023015"/>
    </source>
</evidence>
<protein>
    <recommendedName>
        <fullName evidence="4">HTH marR-type domain-containing protein</fullName>
    </recommendedName>
</protein>
<keyword evidence="3" id="KW-0804">Transcription</keyword>
<dbReference type="InterPro" id="IPR036390">
    <property type="entry name" value="WH_DNA-bd_sf"/>
</dbReference>
<feature type="domain" description="HTH marR-type" evidence="4">
    <location>
        <begin position="1"/>
        <end position="140"/>
    </location>
</feature>
<evidence type="ECO:0000313" key="6">
    <source>
        <dbReference type="Proteomes" id="UP000178602"/>
    </source>
</evidence>
<dbReference type="PROSITE" id="PS50995">
    <property type="entry name" value="HTH_MARR_2"/>
    <property type="match status" value="1"/>
</dbReference>
<organism evidence="5 6">
    <name type="scientific">candidate division WOR-1 bacterium RIFOXYC12_FULL_54_18</name>
    <dbReference type="NCBI Taxonomy" id="1802584"/>
    <lineage>
        <taxon>Bacteria</taxon>
        <taxon>Bacillati</taxon>
        <taxon>Saganbacteria</taxon>
    </lineage>
</organism>
<dbReference type="GO" id="GO:0003677">
    <property type="term" value="F:DNA binding"/>
    <property type="evidence" value="ECO:0007669"/>
    <property type="project" value="UniProtKB-KW"/>
</dbReference>
<dbReference type="Gene3D" id="1.10.10.10">
    <property type="entry name" value="Winged helix-like DNA-binding domain superfamily/Winged helix DNA-binding domain"/>
    <property type="match status" value="1"/>
</dbReference>
<evidence type="ECO:0000313" key="5">
    <source>
        <dbReference type="EMBL" id="OGC27925.1"/>
    </source>
</evidence>
<keyword evidence="1" id="KW-0805">Transcription regulation</keyword>
<evidence type="ECO:0000259" key="4">
    <source>
        <dbReference type="PROSITE" id="PS50995"/>
    </source>
</evidence>
<evidence type="ECO:0000256" key="2">
    <source>
        <dbReference type="ARBA" id="ARBA00023125"/>
    </source>
</evidence>
<accession>A0A1F4T548</accession>
<gene>
    <name evidence="5" type="ORF">A3K49_02850</name>
</gene>
<dbReference type="SMART" id="SM00347">
    <property type="entry name" value="HTH_MARR"/>
    <property type="match status" value="1"/>
</dbReference>